<organism evidence="2 3">
    <name type="scientific">Saprolegnia parasitica (strain CBS 223.65)</name>
    <dbReference type="NCBI Taxonomy" id="695850"/>
    <lineage>
        <taxon>Eukaryota</taxon>
        <taxon>Sar</taxon>
        <taxon>Stramenopiles</taxon>
        <taxon>Oomycota</taxon>
        <taxon>Saprolegniomycetes</taxon>
        <taxon>Saprolegniales</taxon>
        <taxon>Saprolegniaceae</taxon>
        <taxon>Saprolegnia</taxon>
    </lineage>
</organism>
<dbReference type="SMART" id="SM00222">
    <property type="entry name" value="Sec7"/>
    <property type="match status" value="1"/>
</dbReference>
<dbReference type="GeneID" id="24131207"/>
<dbReference type="STRING" id="695850.A0A067C4N4"/>
<dbReference type="InterPro" id="IPR035999">
    <property type="entry name" value="Sec7_dom_sf"/>
</dbReference>
<dbReference type="Gene3D" id="1.10.220.20">
    <property type="match status" value="1"/>
</dbReference>
<keyword evidence="3" id="KW-1185">Reference proteome</keyword>
<dbReference type="GO" id="GO:0012505">
    <property type="term" value="C:endomembrane system"/>
    <property type="evidence" value="ECO:0007669"/>
    <property type="project" value="UniProtKB-ARBA"/>
</dbReference>
<dbReference type="GO" id="GO:0005737">
    <property type="term" value="C:cytoplasm"/>
    <property type="evidence" value="ECO:0007669"/>
    <property type="project" value="UniProtKB-ARBA"/>
</dbReference>
<dbReference type="CDD" id="cd00171">
    <property type="entry name" value="Sec7"/>
    <property type="match status" value="1"/>
</dbReference>
<dbReference type="PANTHER" id="PTHR10663:SF388">
    <property type="entry name" value="GOLGI-SPECIFIC BREFELDIN A-RESISTANCE GUANINE NUCLEOTIDE EXCHANGE FACTOR 1"/>
    <property type="match status" value="1"/>
</dbReference>
<name>A0A067C4N4_SAPPC</name>
<dbReference type="SUPFAM" id="SSF48425">
    <property type="entry name" value="Sec7 domain"/>
    <property type="match status" value="1"/>
</dbReference>
<dbReference type="GO" id="GO:0032012">
    <property type="term" value="P:regulation of ARF protein signal transduction"/>
    <property type="evidence" value="ECO:0007669"/>
    <property type="project" value="InterPro"/>
</dbReference>
<dbReference type="InterPro" id="IPR000904">
    <property type="entry name" value="Sec7_dom"/>
</dbReference>
<dbReference type="InterPro" id="IPR023394">
    <property type="entry name" value="Sec7_C_sf"/>
</dbReference>
<dbReference type="Proteomes" id="UP000030745">
    <property type="component" value="Unassembled WGS sequence"/>
</dbReference>
<dbReference type="KEGG" id="spar:SPRG_09008"/>
<dbReference type="OMA" id="FAQCKER"/>
<dbReference type="InterPro" id="IPR032691">
    <property type="entry name" value="Mon2/Sec7/BIG1-like_HUS"/>
</dbReference>
<dbReference type="SUPFAM" id="SSF48371">
    <property type="entry name" value="ARM repeat"/>
    <property type="match status" value="1"/>
</dbReference>
<dbReference type="Pfam" id="PF01369">
    <property type="entry name" value="Sec7"/>
    <property type="match status" value="1"/>
</dbReference>
<reference evidence="2 3" key="1">
    <citation type="journal article" date="2013" name="PLoS Genet.">
        <title>Distinctive expansion of potential virulence genes in the genome of the oomycete fish pathogen Saprolegnia parasitica.</title>
        <authorList>
            <person name="Jiang R.H."/>
            <person name="de Bruijn I."/>
            <person name="Haas B.J."/>
            <person name="Belmonte R."/>
            <person name="Lobach L."/>
            <person name="Christie J."/>
            <person name="van den Ackerveken G."/>
            <person name="Bottin A."/>
            <person name="Bulone V."/>
            <person name="Diaz-Moreno S.M."/>
            <person name="Dumas B."/>
            <person name="Fan L."/>
            <person name="Gaulin E."/>
            <person name="Govers F."/>
            <person name="Grenville-Briggs L.J."/>
            <person name="Horner N.R."/>
            <person name="Levin J.Z."/>
            <person name="Mammella M."/>
            <person name="Meijer H.J."/>
            <person name="Morris P."/>
            <person name="Nusbaum C."/>
            <person name="Oome S."/>
            <person name="Phillips A.J."/>
            <person name="van Rooyen D."/>
            <person name="Rzeszutek E."/>
            <person name="Saraiva M."/>
            <person name="Secombes C.J."/>
            <person name="Seidl M.F."/>
            <person name="Snel B."/>
            <person name="Stassen J.H."/>
            <person name="Sykes S."/>
            <person name="Tripathy S."/>
            <person name="van den Berg H."/>
            <person name="Vega-Arreguin J.C."/>
            <person name="Wawra S."/>
            <person name="Young S.K."/>
            <person name="Zeng Q."/>
            <person name="Dieguez-Uribeondo J."/>
            <person name="Russ C."/>
            <person name="Tyler B.M."/>
            <person name="van West P."/>
        </authorList>
    </citation>
    <scope>NUCLEOTIDE SEQUENCE [LARGE SCALE GENOMIC DNA]</scope>
    <source>
        <strain evidence="2 3">CBS 223.65</strain>
    </source>
</reference>
<accession>A0A067C4N4</accession>
<dbReference type="RefSeq" id="XP_012203519.1">
    <property type="nucleotide sequence ID" value="XM_012348129.1"/>
</dbReference>
<evidence type="ECO:0000259" key="1">
    <source>
        <dbReference type="PROSITE" id="PS50190"/>
    </source>
</evidence>
<dbReference type="FunFam" id="1.10.1000.11:FF:000002">
    <property type="entry name" value="Cytohesin 1"/>
    <property type="match status" value="1"/>
</dbReference>
<dbReference type="GO" id="GO:0005085">
    <property type="term" value="F:guanyl-nucleotide exchange factor activity"/>
    <property type="evidence" value="ECO:0007669"/>
    <property type="project" value="InterPro"/>
</dbReference>
<dbReference type="InterPro" id="IPR016024">
    <property type="entry name" value="ARM-type_fold"/>
</dbReference>
<dbReference type="PANTHER" id="PTHR10663">
    <property type="entry name" value="GUANYL-NUCLEOTIDE EXCHANGE FACTOR"/>
    <property type="match status" value="1"/>
</dbReference>
<dbReference type="EMBL" id="KK583229">
    <property type="protein sequence ID" value="KDO25709.1"/>
    <property type="molecule type" value="Genomic_DNA"/>
</dbReference>
<gene>
    <name evidence="2" type="ORF">SPRG_09008</name>
</gene>
<dbReference type="OrthoDB" id="430364at2759"/>
<dbReference type="GO" id="GO:0016192">
    <property type="term" value="P:vesicle-mediated transport"/>
    <property type="evidence" value="ECO:0007669"/>
    <property type="project" value="UniProtKB-ARBA"/>
</dbReference>
<proteinExistence type="predicted"/>
<sequence length="1317" mass="145080">MEALRCATLSGIQTLVHVFRRHYKFIKVKSGQVTALASLRAQVQQWTDPHDFEPQTVLRPFLDIIRNENTTGPLTRSAMEAVCSILHVYDENATLHGIPMQHALADVLDAVTQCRFQETEPNSDQYVLLTVVRVLDMVLQCRAAATLTDDTIWHVVEALYAIARSKDTRISGVIRGVATDSLQRMMHVIFDPTMLPHAPSRSFGLPCAVKVLGFLCQKIQPTSKSSERELLLSLQLLQTILLKLGNHLRDVPALLSYAQDELCGAILNWLRLGSSPSSGSIDVPLACLTVLRLVWCYLRPVLKLQWEVMLMGLIPGIVDRRLALEWRLELLQCLADFLADASFVIDVFVQYDCDSDRSNVLELLLSTLTSLVKPSLPIADANDFVDMVDEPEMADVALQGFWNLLHVLHRRTRTEFDLIVGPPVEASENVLARRERKKRFQEAIAAFNTKPLAGVGMLEAHGFLPSPTDAPSLARLLRSLPPGLDKNCVGQYLGTMGKAGGAATDTIEFHQELLPAYVAAFDFVDVHLVDALRMFLSSFRLPGEAQQIDRILECFSKQAFAQCKERTLFGTSVDVPYLLSFSIIMLQTDLHNTNIRDDRKMSLADFLKNNLNYGLDGASPLPEEYLTSIYHAIRTRPLRTCDDAEEVTTERWADLQRSDGDRKLQSYVHTPEYDAHVLDFVAHEFVLPLIATLDGASIPDALTHLVAMAETAASLHAPSVLMAVVQRLGEYSTLCDHPDDEALEAVVYTFCNDPLASSATLGLLQLWQSCHASFDASAWTWFLSALARLREYHLLPPAFLQDRRSGLSIDARAAYLETTRTAAKRKAAKHAGRVSRFFALEPLSAPSSPAHVASSLLLVSARQVDIDDLFFPPTTDETDVLPMVTQPWIDEYYRQCPIAIDFYDRMASLPSLEAFLDAACTAIERVVLPPAKAKASPAVLSPGGAIFLEQLVMRVIVSSHPRVVTHVHAVVHALDPFIRGNLVVQSMGYEAAVFLLETLLSGVVASDLAFGLGVLEALDMDLLSVVARPVLGSVLTLPLATPDIWQSWLRVLLRCSNVSDLDDYATLCVTALDASVAADVASTHPTLMPLLTLVAHAASLHVDAPAVLESLLVVEASLYSLARRHGLPDADVLSVLGAMCALLTHPSTLSSEPLRLQTLAALRKAMLEVPDATLSPSSWLALLRFGVMPLTGVELPNRLSGEMDEASHVLMLVLLFLHHLDEWVADATIDFATAWQEVLAVCAVQLEKNANEANEALIEQLRNMVHVVYAVCCDEAWFLPSVADIAALCPQVVVWDTVSMEEEKDKVPMPLVEETAA</sequence>
<protein>
    <recommendedName>
        <fullName evidence="1">SEC7 domain-containing protein</fullName>
    </recommendedName>
</protein>
<dbReference type="VEuPathDB" id="FungiDB:SPRG_09008"/>
<dbReference type="PROSITE" id="PS50190">
    <property type="entry name" value="SEC7"/>
    <property type="match status" value="1"/>
</dbReference>
<dbReference type="Gene3D" id="1.10.1000.11">
    <property type="entry name" value="Arf Nucleotide-binding Site Opener,domain 2"/>
    <property type="match status" value="1"/>
</dbReference>
<evidence type="ECO:0000313" key="2">
    <source>
        <dbReference type="EMBL" id="KDO25709.1"/>
    </source>
</evidence>
<feature type="domain" description="SEC7" evidence="1">
    <location>
        <begin position="429"/>
        <end position="636"/>
    </location>
</feature>
<dbReference type="Pfam" id="PF12783">
    <property type="entry name" value="Sec7-like_HUS"/>
    <property type="match status" value="1"/>
</dbReference>
<evidence type="ECO:0000313" key="3">
    <source>
        <dbReference type="Proteomes" id="UP000030745"/>
    </source>
</evidence>